<proteinExistence type="predicted"/>
<evidence type="ECO:0000313" key="2">
    <source>
        <dbReference type="EMBL" id="RZN60751.1"/>
    </source>
</evidence>
<comment type="caution">
    <text evidence="1">The sequence shown here is derived from an EMBL/GenBank/DDBJ whole genome shotgun (WGS) entry which is preliminary data.</text>
</comment>
<dbReference type="EMBL" id="RXII01000084">
    <property type="protein sequence ID" value="RZN60751.1"/>
    <property type="molecule type" value="Genomic_DNA"/>
</dbReference>
<evidence type="ECO:0000313" key="1">
    <source>
        <dbReference type="EMBL" id="RSN73750.1"/>
    </source>
</evidence>
<evidence type="ECO:0000313" key="4">
    <source>
        <dbReference type="Proteomes" id="UP000316217"/>
    </source>
</evidence>
<dbReference type="Proteomes" id="UP000316217">
    <property type="component" value="Unassembled WGS sequence"/>
</dbReference>
<evidence type="ECO:0000313" key="3">
    <source>
        <dbReference type="Proteomes" id="UP000277582"/>
    </source>
</evidence>
<gene>
    <name evidence="1" type="ORF">D6D85_09490</name>
    <name evidence="2" type="ORF">EF810_05510</name>
</gene>
<dbReference type="EMBL" id="RCOS01000110">
    <property type="protein sequence ID" value="RSN73750.1"/>
    <property type="molecule type" value="Genomic_DNA"/>
</dbReference>
<keyword evidence="3" id="KW-1185">Reference proteome</keyword>
<organism evidence="1 3">
    <name type="scientific">Candidatus Methanodesulfokora washburnensis</name>
    <dbReference type="NCBI Taxonomy" id="2478471"/>
    <lineage>
        <taxon>Archaea</taxon>
        <taxon>Thermoproteota</taxon>
        <taxon>Candidatus Korarchaeia</taxon>
        <taxon>Candidatus Korarchaeia incertae sedis</taxon>
        <taxon>Candidatus Methanodesulfokora</taxon>
    </lineage>
</organism>
<accession>A0A3R9RMF5</accession>
<dbReference type="Proteomes" id="UP000277582">
    <property type="component" value="Unassembled WGS sequence"/>
</dbReference>
<dbReference type="AlphaFoldDB" id="A0A3R9RMF5"/>
<sequence>MAKKLQDLVISSLAEGLTTYVKQKKIPFFIVSLKQGEGYIEVIVSGEKKIARFFLKDREEAEKFIDDLKALNFLITGFRERDEYAFTP</sequence>
<dbReference type="RefSeq" id="WP_125671750.1">
    <property type="nucleotide sequence ID" value="NZ_RCOS01000110.1"/>
</dbReference>
<reference evidence="2 4" key="2">
    <citation type="journal article" date="2019" name="Nat. Microbiol.">
        <title>Wide diversity of methane and short-chain alkane metabolisms in uncultured archaea.</title>
        <authorList>
            <person name="Borrel G."/>
            <person name="Adam P.S."/>
            <person name="McKay L.J."/>
            <person name="Chen L.X."/>
            <person name="Sierra-Garcia I.N."/>
            <person name="Sieber C.M."/>
            <person name="Letourneur Q."/>
            <person name="Ghozlane A."/>
            <person name="Andersen G.L."/>
            <person name="Li W.J."/>
            <person name="Hallam S.J."/>
            <person name="Muyzer G."/>
            <person name="de Oliveira V.M."/>
            <person name="Inskeep W.P."/>
            <person name="Banfield J.F."/>
            <person name="Gribaldo S."/>
        </authorList>
    </citation>
    <scope>NUCLEOTIDE SEQUENCE [LARGE SCALE GENOMIC DNA]</scope>
    <source>
        <strain evidence="2">NM4</strain>
    </source>
</reference>
<reference evidence="1 3" key="1">
    <citation type="submission" date="2018-10" db="EMBL/GenBank/DDBJ databases">
        <title>Co-occurring genomic capacity for anaerobic methane metabolism and dissimilatory sulfite reduction discovered in the Korarchaeota.</title>
        <authorList>
            <person name="Mckay L.J."/>
            <person name="Dlakic M."/>
            <person name="Fields M.W."/>
            <person name="Delmont T.O."/>
            <person name="Eren A.M."/>
            <person name="Jay Z.J."/>
            <person name="Klingelsmith K.B."/>
            <person name="Rusch D.B."/>
            <person name="Inskeep W.P."/>
        </authorList>
    </citation>
    <scope>NUCLEOTIDE SEQUENCE [LARGE SCALE GENOMIC DNA]</scope>
    <source>
        <strain evidence="1 3">MDKW</strain>
    </source>
</reference>
<name>A0A3R9RMF5_9CREN</name>
<protein>
    <submittedName>
        <fullName evidence="1">Uncharacterized protein</fullName>
    </submittedName>
</protein>